<accession>A0ACB8TSL2</accession>
<sequence length="106" mass="11919">MLCLSQLIRSVSDVVGRRESATLFVLKRGFTTSTTTTTTTTMGTRGILGYIIRGRYRGTYVHSDSYPEGLGADIAEFLSMLTEEDRVRLIERLNEVKTTCIHVARR</sequence>
<dbReference type="Proteomes" id="UP001055072">
    <property type="component" value="Unassembled WGS sequence"/>
</dbReference>
<keyword evidence="2" id="KW-1185">Reference proteome</keyword>
<comment type="caution">
    <text evidence="1">The sequence shown here is derived from an EMBL/GenBank/DDBJ whole genome shotgun (WGS) entry which is preliminary data.</text>
</comment>
<gene>
    <name evidence="1" type="ORF">BDY19DRAFT_967666</name>
</gene>
<proteinExistence type="predicted"/>
<name>A0ACB8TSL2_9APHY</name>
<protein>
    <submittedName>
        <fullName evidence="1">Uncharacterized protein</fullName>
    </submittedName>
</protein>
<evidence type="ECO:0000313" key="1">
    <source>
        <dbReference type="EMBL" id="KAI0085026.1"/>
    </source>
</evidence>
<evidence type="ECO:0000313" key="2">
    <source>
        <dbReference type="Proteomes" id="UP001055072"/>
    </source>
</evidence>
<organism evidence="1 2">
    <name type="scientific">Irpex rosettiformis</name>
    <dbReference type="NCBI Taxonomy" id="378272"/>
    <lineage>
        <taxon>Eukaryota</taxon>
        <taxon>Fungi</taxon>
        <taxon>Dikarya</taxon>
        <taxon>Basidiomycota</taxon>
        <taxon>Agaricomycotina</taxon>
        <taxon>Agaricomycetes</taxon>
        <taxon>Polyporales</taxon>
        <taxon>Irpicaceae</taxon>
        <taxon>Irpex</taxon>
    </lineage>
</organism>
<reference evidence="1" key="1">
    <citation type="journal article" date="2021" name="Environ. Microbiol.">
        <title>Gene family expansions and transcriptome signatures uncover fungal adaptations to wood decay.</title>
        <authorList>
            <person name="Hage H."/>
            <person name="Miyauchi S."/>
            <person name="Viragh M."/>
            <person name="Drula E."/>
            <person name="Min B."/>
            <person name="Chaduli D."/>
            <person name="Navarro D."/>
            <person name="Favel A."/>
            <person name="Norest M."/>
            <person name="Lesage-Meessen L."/>
            <person name="Balint B."/>
            <person name="Merenyi Z."/>
            <person name="de Eugenio L."/>
            <person name="Morin E."/>
            <person name="Martinez A.T."/>
            <person name="Baldrian P."/>
            <person name="Stursova M."/>
            <person name="Martinez M.J."/>
            <person name="Novotny C."/>
            <person name="Magnuson J.K."/>
            <person name="Spatafora J.W."/>
            <person name="Maurice S."/>
            <person name="Pangilinan J."/>
            <person name="Andreopoulos W."/>
            <person name="LaButti K."/>
            <person name="Hundley H."/>
            <person name="Na H."/>
            <person name="Kuo A."/>
            <person name="Barry K."/>
            <person name="Lipzen A."/>
            <person name="Henrissat B."/>
            <person name="Riley R."/>
            <person name="Ahrendt S."/>
            <person name="Nagy L.G."/>
            <person name="Grigoriev I.V."/>
            <person name="Martin F."/>
            <person name="Rosso M.N."/>
        </authorList>
    </citation>
    <scope>NUCLEOTIDE SEQUENCE</scope>
    <source>
        <strain evidence="1">CBS 384.51</strain>
    </source>
</reference>
<dbReference type="EMBL" id="MU274935">
    <property type="protein sequence ID" value="KAI0085026.1"/>
    <property type="molecule type" value="Genomic_DNA"/>
</dbReference>